<sequence length="340" mass="37167">MSPAWGCDVRQVGQLPSEVLSRLDRQLNRVRDETGVPGFILAVAQGKRTVLVRGYGTQDGRPLEPTLPAMLCSLCKPLTAQAFLLLADEGKLTLDDPAARWLPIDPAITLRHLLTHRSGLAAKFPEGSRAPSEAEHVKLALREPLAFAPGTAFLYSNVGYQALGRILEALTGERPDRFLQRRILDPLGIKSYFVATYLPPDQQRRYDSGVLPYLTPQRWDKATGQYVAVRDRIARLAQEAPGSADTSGAGCMSAPDYLTFLLSLPPRQRQLIRKSAVEGYGLGWMLRDGGLAHTGIGSGETHYALTRDNGLSLVCFIPSSDDTACEKVLESVKSAVKYIP</sequence>
<dbReference type="RefSeq" id="WP_184201296.1">
    <property type="nucleotide sequence ID" value="NZ_JACHGW010000004.1"/>
</dbReference>
<gene>
    <name evidence="2" type="ORF">HNQ39_004193</name>
</gene>
<dbReference type="InterPro" id="IPR012338">
    <property type="entry name" value="Beta-lactam/transpept-like"/>
</dbReference>
<dbReference type="InterPro" id="IPR001466">
    <property type="entry name" value="Beta-lactam-related"/>
</dbReference>
<name>A0A7W9ST45_ARMRO</name>
<evidence type="ECO:0000259" key="1">
    <source>
        <dbReference type="Pfam" id="PF00144"/>
    </source>
</evidence>
<dbReference type="SUPFAM" id="SSF56601">
    <property type="entry name" value="beta-lactamase/transpeptidase-like"/>
    <property type="match status" value="1"/>
</dbReference>
<dbReference type="PANTHER" id="PTHR43283:SF3">
    <property type="entry name" value="BETA-LACTAMASE FAMILY PROTEIN (AFU_ORTHOLOGUE AFUA_5G07500)"/>
    <property type="match status" value="1"/>
</dbReference>
<keyword evidence="3" id="KW-1185">Reference proteome</keyword>
<comment type="caution">
    <text evidence="2">The sequence shown here is derived from an EMBL/GenBank/DDBJ whole genome shotgun (WGS) entry which is preliminary data.</text>
</comment>
<dbReference type="AlphaFoldDB" id="A0A7W9ST45"/>
<dbReference type="EMBL" id="JACHGW010000004">
    <property type="protein sequence ID" value="MBB6052372.1"/>
    <property type="molecule type" value="Genomic_DNA"/>
</dbReference>
<accession>A0A7W9ST45</accession>
<proteinExistence type="predicted"/>
<evidence type="ECO:0000313" key="2">
    <source>
        <dbReference type="EMBL" id="MBB6052372.1"/>
    </source>
</evidence>
<evidence type="ECO:0000313" key="3">
    <source>
        <dbReference type="Proteomes" id="UP000520814"/>
    </source>
</evidence>
<organism evidence="2 3">
    <name type="scientific">Armatimonas rosea</name>
    <dbReference type="NCBI Taxonomy" id="685828"/>
    <lineage>
        <taxon>Bacteria</taxon>
        <taxon>Bacillati</taxon>
        <taxon>Armatimonadota</taxon>
        <taxon>Armatimonadia</taxon>
        <taxon>Armatimonadales</taxon>
        <taxon>Armatimonadaceae</taxon>
        <taxon>Armatimonas</taxon>
    </lineage>
</organism>
<protein>
    <submittedName>
        <fullName evidence="2">CubicO group peptidase (Beta-lactamase class C family)</fullName>
    </submittedName>
</protein>
<reference evidence="2 3" key="1">
    <citation type="submission" date="2020-08" db="EMBL/GenBank/DDBJ databases">
        <title>Genomic Encyclopedia of Type Strains, Phase IV (KMG-IV): sequencing the most valuable type-strain genomes for metagenomic binning, comparative biology and taxonomic classification.</title>
        <authorList>
            <person name="Goeker M."/>
        </authorList>
    </citation>
    <scope>NUCLEOTIDE SEQUENCE [LARGE SCALE GENOMIC DNA]</scope>
    <source>
        <strain evidence="2 3">DSM 23562</strain>
    </source>
</reference>
<dbReference type="Pfam" id="PF00144">
    <property type="entry name" value="Beta-lactamase"/>
    <property type="match status" value="1"/>
</dbReference>
<dbReference type="InterPro" id="IPR050789">
    <property type="entry name" value="Diverse_Enzym_Activities"/>
</dbReference>
<feature type="domain" description="Beta-lactamase-related" evidence="1">
    <location>
        <begin position="27"/>
        <end position="316"/>
    </location>
</feature>
<dbReference type="Gene3D" id="3.40.710.10">
    <property type="entry name" value="DD-peptidase/beta-lactamase superfamily"/>
    <property type="match status" value="1"/>
</dbReference>
<dbReference type="PANTHER" id="PTHR43283">
    <property type="entry name" value="BETA-LACTAMASE-RELATED"/>
    <property type="match status" value="1"/>
</dbReference>
<dbReference type="Proteomes" id="UP000520814">
    <property type="component" value="Unassembled WGS sequence"/>
</dbReference>